<organism evidence="2 3">
    <name type="scientific">Rhizodiscina lignyota</name>
    <dbReference type="NCBI Taxonomy" id="1504668"/>
    <lineage>
        <taxon>Eukaryota</taxon>
        <taxon>Fungi</taxon>
        <taxon>Dikarya</taxon>
        <taxon>Ascomycota</taxon>
        <taxon>Pezizomycotina</taxon>
        <taxon>Dothideomycetes</taxon>
        <taxon>Pleosporomycetidae</taxon>
        <taxon>Aulographales</taxon>
        <taxon>Rhizodiscinaceae</taxon>
        <taxon>Rhizodiscina</taxon>
    </lineage>
</organism>
<dbReference type="AlphaFoldDB" id="A0A9P4IEF2"/>
<protein>
    <submittedName>
        <fullName evidence="2">Uncharacterized protein</fullName>
    </submittedName>
</protein>
<reference evidence="2" key="1">
    <citation type="journal article" date="2020" name="Stud. Mycol.">
        <title>101 Dothideomycetes genomes: a test case for predicting lifestyles and emergence of pathogens.</title>
        <authorList>
            <person name="Haridas S."/>
            <person name="Albert R."/>
            <person name="Binder M."/>
            <person name="Bloem J."/>
            <person name="Labutti K."/>
            <person name="Salamov A."/>
            <person name="Andreopoulos B."/>
            <person name="Baker S."/>
            <person name="Barry K."/>
            <person name="Bills G."/>
            <person name="Bluhm B."/>
            <person name="Cannon C."/>
            <person name="Castanera R."/>
            <person name="Culley D."/>
            <person name="Daum C."/>
            <person name="Ezra D."/>
            <person name="Gonzalez J."/>
            <person name="Henrissat B."/>
            <person name="Kuo A."/>
            <person name="Liang C."/>
            <person name="Lipzen A."/>
            <person name="Lutzoni F."/>
            <person name="Magnuson J."/>
            <person name="Mondo S."/>
            <person name="Nolan M."/>
            <person name="Ohm R."/>
            <person name="Pangilinan J."/>
            <person name="Park H.-J."/>
            <person name="Ramirez L."/>
            <person name="Alfaro M."/>
            <person name="Sun H."/>
            <person name="Tritt A."/>
            <person name="Yoshinaga Y."/>
            <person name="Zwiers L.-H."/>
            <person name="Turgeon B."/>
            <person name="Goodwin S."/>
            <person name="Spatafora J."/>
            <person name="Crous P."/>
            <person name="Grigoriev I."/>
        </authorList>
    </citation>
    <scope>NUCLEOTIDE SEQUENCE</scope>
    <source>
        <strain evidence="2">CBS 133067</strain>
    </source>
</reference>
<evidence type="ECO:0000256" key="1">
    <source>
        <dbReference type="SAM" id="MobiDB-lite"/>
    </source>
</evidence>
<evidence type="ECO:0000313" key="3">
    <source>
        <dbReference type="Proteomes" id="UP000799772"/>
    </source>
</evidence>
<keyword evidence="3" id="KW-1185">Reference proteome</keyword>
<feature type="compositionally biased region" description="Basic and acidic residues" evidence="1">
    <location>
        <begin position="116"/>
        <end position="130"/>
    </location>
</feature>
<dbReference type="Proteomes" id="UP000799772">
    <property type="component" value="Unassembled WGS sequence"/>
</dbReference>
<gene>
    <name evidence="2" type="ORF">NA57DRAFT_74890</name>
</gene>
<comment type="caution">
    <text evidence="2">The sequence shown here is derived from an EMBL/GenBank/DDBJ whole genome shotgun (WGS) entry which is preliminary data.</text>
</comment>
<evidence type="ECO:0000313" key="2">
    <source>
        <dbReference type="EMBL" id="KAF2099389.1"/>
    </source>
</evidence>
<feature type="region of interest" description="Disordered" evidence="1">
    <location>
        <begin position="27"/>
        <end position="158"/>
    </location>
</feature>
<dbReference type="EMBL" id="ML978125">
    <property type="protein sequence ID" value="KAF2099389.1"/>
    <property type="molecule type" value="Genomic_DNA"/>
</dbReference>
<name>A0A9P4IEF2_9PEZI</name>
<feature type="compositionally biased region" description="Acidic residues" evidence="1">
    <location>
        <begin position="142"/>
        <end position="155"/>
    </location>
</feature>
<feature type="compositionally biased region" description="Basic and acidic residues" evidence="1">
    <location>
        <begin position="39"/>
        <end position="59"/>
    </location>
</feature>
<accession>A0A9P4IEF2</accession>
<proteinExistence type="predicted"/>
<sequence length="187" mass="20814">MAPLSAMEIKQRMAVAAVLNLIQKQYEETPPNYRGSKSARLEPAKDISDNGGLDPKDDVESQDAVLDDWPSEHTAGRPNNCGWNGKRAAPQPTEEGIDDSDINAETRLGQILQEWPDQRDHRASEKDRWSESAPFKQKLDGGDDNGLDPYGDSDMDVNGLASDPIEIARFVERDKGLNLLKREKADR</sequence>